<dbReference type="InterPro" id="IPR000917">
    <property type="entry name" value="Sulfatase_N"/>
</dbReference>
<protein>
    <submittedName>
        <fullName evidence="3">Arylsulfatase</fullName>
    </submittedName>
</protein>
<dbReference type="InterPro" id="IPR017850">
    <property type="entry name" value="Alkaline_phosphatase_core_sf"/>
</dbReference>
<dbReference type="PANTHER" id="PTHR43751">
    <property type="entry name" value="SULFATASE"/>
    <property type="match status" value="1"/>
</dbReference>
<feature type="domain" description="Sulfatase N-terminal" evidence="2">
    <location>
        <begin position="39"/>
        <end position="378"/>
    </location>
</feature>
<evidence type="ECO:0000256" key="1">
    <source>
        <dbReference type="SAM" id="SignalP"/>
    </source>
</evidence>
<dbReference type="PROSITE" id="PS51257">
    <property type="entry name" value="PROKAR_LIPOPROTEIN"/>
    <property type="match status" value="1"/>
</dbReference>
<dbReference type="Pfam" id="PF00884">
    <property type="entry name" value="Sulfatase"/>
    <property type="match status" value="1"/>
</dbReference>
<dbReference type="CDD" id="cd16145">
    <property type="entry name" value="ARS_like"/>
    <property type="match status" value="1"/>
</dbReference>
<proteinExistence type="predicted"/>
<dbReference type="Proteomes" id="UP000480178">
    <property type="component" value="Chromosome"/>
</dbReference>
<accession>A0A6C0GNL5</accession>
<sequence>MKITCSLLILLIIIFTSCQPSKKPDQTTESIETKNKPVNIIFIMADDLGYGDLGVYGQKLVKTPRLDQMAQEGIRFTQYYAGSTVCAPSRCSLMTGKHMGNSYVRGNGGPNTPGRPGDCIPLRPQDSTFVQQLKKAGYVNGMFGKWGLGVAGTNGAPHLKGFDAFLGDLNQKDAHSYTDDTLWTIRNGVTQPVVVDTSQFKTDLTIKAALDFIRQNKDTNFFVYLPVNIPHAELKAPKEAVLPYLDANGKSIFEEVPFINKGSSYRSQAMPRATFAGMVSRMDLYVGQVLDLLRELKLDENTIVFFTSDNGAHKEGGHDPNYFNSSGGLRGIKRDLYEGGVRVPMIVWAPGRVAAGKVSDHIWAHWDIYPTLTQLAGVKINTQMDGISMAPVITGKGEAPSHEYLYWEFGEGVPVQAIRQGNWKLVRFLEKGKPARVELYDLNTDMQETKDLSGQKADVTAQLIKLLDEAHQRAEFPEFRFVENAM</sequence>
<evidence type="ECO:0000259" key="2">
    <source>
        <dbReference type="Pfam" id="PF00884"/>
    </source>
</evidence>
<organism evidence="3 4">
    <name type="scientific">Rhodocytophaga rosea</name>
    <dbReference type="NCBI Taxonomy" id="2704465"/>
    <lineage>
        <taxon>Bacteria</taxon>
        <taxon>Pseudomonadati</taxon>
        <taxon>Bacteroidota</taxon>
        <taxon>Cytophagia</taxon>
        <taxon>Cytophagales</taxon>
        <taxon>Rhodocytophagaceae</taxon>
        <taxon>Rhodocytophaga</taxon>
    </lineage>
</organism>
<name>A0A6C0GNL5_9BACT</name>
<dbReference type="EMBL" id="CP048222">
    <property type="protein sequence ID" value="QHT69626.1"/>
    <property type="molecule type" value="Genomic_DNA"/>
</dbReference>
<dbReference type="InterPro" id="IPR052701">
    <property type="entry name" value="GAG_Ulvan_Degrading_Sulfatases"/>
</dbReference>
<reference evidence="3 4" key="1">
    <citation type="submission" date="2020-01" db="EMBL/GenBank/DDBJ databases">
        <authorList>
            <person name="Kim M.K."/>
        </authorList>
    </citation>
    <scope>NUCLEOTIDE SEQUENCE [LARGE SCALE GENOMIC DNA]</scope>
    <source>
        <strain evidence="3 4">172606-1</strain>
    </source>
</reference>
<dbReference type="AlphaFoldDB" id="A0A6C0GNL5"/>
<dbReference type="PANTHER" id="PTHR43751:SF3">
    <property type="entry name" value="SULFATASE N-TERMINAL DOMAIN-CONTAINING PROTEIN"/>
    <property type="match status" value="1"/>
</dbReference>
<evidence type="ECO:0000313" key="3">
    <source>
        <dbReference type="EMBL" id="QHT69626.1"/>
    </source>
</evidence>
<dbReference type="SUPFAM" id="SSF53649">
    <property type="entry name" value="Alkaline phosphatase-like"/>
    <property type="match status" value="1"/>
</dbReference>
<feature type="chain" id="PRO_5025412750" evidence="1">
    <location>
        <begin position="23"/>
        <end position="486"/>
    </location>
</feature>
<keyword evidence="1" id="KW-0732">Signal</keyword>
<keyword evidence="4" id="KW-1185">Reference proteome</keyword>
<gene>
    <name evidence="3" type="ORF">GXP67_24740</name>
</gene>
<dbReference type="Gene3D" id="3.30.1120.10">
    <property type="match status" value="1"/>
</dbReference>
<dbReference type="KEGG" id="rhoz:GXP67_24740"/>
<evidence type="ECO:0000313" key="4">
    <source>
        <dbReference type="Proteomes" id="UP000480178"/>
    </source>
</evidence>
<feature type="signal peptide" evidence="1">
    <location>
        <begin position="1"/>
        <end position="22"/>
    </location>
</feature>
<dbReference type="Gene3D" id="3.40.720.10">
    <property type="entry name" value="Alkaline Phosphatase, subunit A"/>
    <property type="match status" value="1"/>
</dbReference>
<dbReference type="RefSeq" id="WP_162445613.1">
    <property type="nucleotide sequence ID" value="NZ_CP048222.1"/>
</dbReference>